<feature type="domain" description="YdbS-like PH" evidence="2">
    <location>
        <begin position="409"/>
        <end position="486"/>
    </location>
</feature>
<evidence type="ECO:0000259" key="2">
    <source>
        <dbReference type="Pfam" id="PF03703"/>
    </source>
</evidence>
<protein>
    <submittedName>
        <fullName evidence="3">PH domain-containing protein</fullName>
    </submittedName>
</protein>
<dbReference type="PANTHER" id="PTHR34473:SF2">
    <property type="entry name" value="UPF0699 TRANSMEMBRANE PROTEIN YDBT"/>
    <property type="match status" value="1"/>
</dbReference>
<keyword evidence="4" id="KW-1185">Reference proteome</keyword>
<feature type="transmembrane region" description="Helical" evidence="1">
    <location>
        <begin position="45"/>
        <end position="64"/>
    </location>
</feature>
<evidence type="ECO:0000313" key="4">
    <source>
        <dbReference type="Proteomes" id="UP001597506"/>
    </source>
</evidence>
<accession>A0ABW5RQW4</accession>
<gene>
    <name evidence="3" type="ORF">ACFSUL_08605</name>
</gene>
<dbReference type="PIRSF" id="PIRSF026631">
    <property type="entry name" value="UCP026631"/>
    <property type="match status" value="1"/>
</dbReference>
<dbReference type="RefSeq" id="WP_377934562.1">
    <property type="nucleotide sequence ID" value="NZ_JBHUMF010000018.1"/>
</dbReference>
<feature type="domain" description="YdbS-like PH" evidence="2">
    <location>
        <begin position="66"/>
        <end position="148"/>
    </location>
</feature>
<dbReference type="InterPro" id="IPR014529">
    <property type="entry name" value="UCP026631"/>
</dbReference>
<evidence type="ECO:0000313" key="3">
    <source>
        <dbReference type="EMBL" id="MFD2680820.1"/>
    </source>
</evidence>
<organism evidence="3 4">
    <name type="scientific">Bacillus seohaeanensis</name>
    <dbReference type="NCBI Taxonomy" id="284580"/>
    <lineage>
        <taxon>Bacteria</taxon>
        <taxon>Bacillati</taxon>
        <taxon>Bacillota</taxon>
        <taxon>Bacilli</taxon>
        <taxon>Bacillales</taxon>
        <taxon>Bacillaceae</taxon>
        <taxon>Bacillus</taxon>
    </lineage>
</organism>
<proteinExistence type="predicted"/>
<evidence type="ECO:0000256" key="1">
    <source>
        <dbReference type="SAM" id="Phobius"/>
    </source>
</evidence>
<name>A0ABW5RQW4_9BACI</name>
<keyword evidence="1" id="KW-0812">Transmembrane</keyword>
<feature type="domain" description="YdbS-like PH" evidence="2">
    <location>
        <begin position="260"/>
        <end position="342"/>
    </location>
</feature>
<feature type="transmembrane region" description="Helical" evidence="1">
    <location>
        <begin position="366"/>
        <end position="384"/>
    </location>
</feature>
<dbReference type="Pfam" id="PF03703">
    <property type="entry name" value="bPH_2"/>
    <property type="match status" value="3"/>
</dbReference>
<dbReference type="Proteomes" id="UP001597506">
    <property type="component" value="Unassembled WGS sequence"/>
</dbReference>
<dbReference type="PANTHER" id="PTHR34473">
    <property type="entry name" value="UPF0699 TRANSMEMBRANE PROTEIN YDBS"/>
    <property type="match status" value="1"/>
</dbReference>
<feature type="transmembrane region" description="Helical" evidence="1">
    <location>
        <begin position="233"/>
        <end position="260"/>
    </location>
</feature>
<reference evidence="4" key="1">
    <citation type="journal article" date="2019" name="Int. J. Syst. Evol. Microbiol.">
        <title>The Global Catalogue of Microorganisms (GCM) 10K type strain sequencing project: providing services to taxonomists for standard genome sequencing and annotation.</title>
        <authorList>
            <consortium name="The Broad Institute Genomics Platform"/>
            <consortium name="The Broad Institute Genome Sequencing Center for Infectious Disease"/>
            <person name="Wu L."/>
            <person name="Ma J."/>
        </authorList>
    </citation>
    <scope>NUCLEOTIDE SEQUENCE [LARGE SCALE GENOMIC DNA]</scope>
    <source>
        <strain evidence="4">KCTC 3913</strain>
    </source>
</reference>
<dbReference type="EMBL" id="JBHUMF010000018">
    <property type="protein sequence ID" value="MFD2680820.1"/>
    <property type="molecule type" value="Genomic_DNA"/>
</dbReference>
<keyword evidence="1" id="KW-1133">Transmembrane helix</keyword>
<sequence length="513" mass="58573">MMSEYKRLHPISAVASFIKQLKELIIPFVAIGVLGRGEKSSFWEYMPLIAIAVTLVFVLAAGIIKWLRFTYRLEDGELKMEYGLFVKKKRYIPFDRIQSLNFSEGILHRPFGLVKVKVETAGSTDTQQAEAELTAIPKEEAKELEDIIYREKNKGKSVQNTSQEESPAEDIKEVKQEAKVLYKMSVKDILIMASTSGGIGVIISGVLIFLSQFGEFIPYEAIFNELEEFVRSGILFVSVMVFAGLLVAWILSIGWTLIVYADFTVRLKDENIIITRGLLEKKQITIPLNRIQGIRIVENIIRQPLGFATIQIESAGGSVLDKDSKDIKLIPLISKREVKEILTKVFPDYHIAEDFHVLPKRSLIRYLIRSVFWVIPITIAASIAFWPYGLLGGLLFIPLGFWGYMHFKDAGWNIENNQLSLRYRRLVKQTLFLKKNRIQALDRKESWWQDRKELGSLHTTIKSGALGYSSEIKDLDTDDLHEIYKWFSQGNEKKKAPSPTITFKEQEILGEGL</sequence>
<comment type="caution">
    <text evidence="3">The sequence shown here is derived from an EMBL/GenBank/DDBJ whole genome shotgun (WGS) entry which is preliminary data.</text>
</comment>
<keyword evidence="1" id="KW-0472">Membrane</keyword>
<feature type="transmembrane region" description="Helical" evidence="1">
    <location>
        <begin position="189"/>
        <end position="213"/>
    </location>
</feature>
<dbReference type="InterPro" id="IPR005182">
    <property type="entry name" value="YdbS-like_PH"/>
</dbReference>